<dbReference type="PANTHER" id="PTHR43877">
    <property type="entry name" value="AMINOALKYLPHOSPHONATE N-ACETYLTRANSFERASE-RELATED-RELATED"/>
    <property type="match status" value="1"/>
</dbReference>
<dbReference type="InterPro" id="IPR000182">
    <property type="entry name" value="GNAT_dom"/>
</dbReference>
<evidence type="ECO:0000256" key="2">
    <source>
        <dbReference type="ARBA" id="ARBA00023315"/>
    </source>
</evidence>
<dbReference type="Proteomes" id="UP000284006">
    <property type="component" value="Unassembled WGS sequence"/>
</dbReference>
<dbReference type="InterPro" id="IPR050832">
    <property type="entry name" value="Bact_Acetyltransf"/>
</dbReference>
<protein>
    <submittedName>
        <fullName evidence="4">GNAT family N-acetyltransferase</fullName>
    </submittedName>
</protein>
<evidence type="ECO:0000259" key="3">
    <source>
        <dbReference type="PROSITE" id="PS51186"/>
    </source>
</evidence>
<keyword evidence="2" id="KW-0012">Acyltransferase</keyword>
<dbReference type="RefSeq" id="WP_119810710.1">
    <property type="nucleotide sequence ID" value="NZ_QYUP01000100.1"/>
</dbReference>
<dbReference type="AlphaFoldDB" id="A0A418XW59"/>
<proteinExistence type="predicted"/>
<dbReference type="InterPro" id="IPR016181">
    <property type="entry name" value="Acyl_CoA_acyltransferase"/>
</dbReference>
<gene>
    <name evidence="4" type="ORF">D3872_10430</name>
</gene>
<dbReference type="CDD" id="cd04301">
    <property type="entry name" value="NAT_SF"/>
    <property type="match status" value="1"/>
</dbReference>
<evidence type="ECO:0000313" key="4">
    <source>
        <dbReference type="EMBL" id="RJG17053.1"/>
    </source>
</evidence>
<evidence type="ECO:0000313" key="5">
    <source>
        <dbReference type="Proteomes" id="UP000284006"/>
    </source>
</evidence>
<keyword evidence="1 4" id="KW-0808">Transferase</keyword>
<dbReference type="EMBL" id="QYUP01000100">
    <property type="protein sequence ID" value="RJG17053.1"/>
    <property type="molecule type" value="Genomic_DNA"/>
</dbReference>
<sequence>MNIALETPDQPDVIALIAELDVYQLTLYPPESVFALDLASLKQPNVVFAVARDAAGSAIGCGAIVTGPEFGEIKRMYVRPEARGKGVAGRLLQLLEDEAARRGVSLFTLETGPYQMEALALYKRKGYRRCERFGDYPDDPYSVFMRKTLQSHKVK</sequence>
<feature type="domain" description="N-acetyltransferase" evidence="3">
    <location>
        <begin position="1"/>
        <end position="150"/>
    </location>
</feature>
<dbReference type="SUPFAM" id="SSF55729">
    <property type="entry name" value="Acyl-CoA N-acyltransferases (Nat)"/>
    <property type="match status" value="1"/>
</dbReference>
<dbReference type="Gene3D" id="3.40.630.30">
    <property type="match status" value="1"/>
</dbReference>
<accession>A0A418XW59</accession>
<comment type="caution">
    <text evidence="4">The sequence shown here is derived from an EMBL/GenBank/DDBJ whole genome shotgun (WGS) entry which is preliminary data.</text>
</comment>
<name>A0A418XW59_9BURK</name>
<reference evidence="4 5" key="1">
    <citation type="submission" date="2018-09" db="EMBL/GenBank/DDBJ databases">
        <authorList>
            <person name="Zhu H."/>
        </authorList>
    </citation>
    <scope>NUCLEOTIDE SEQUENCE [LARGE SCALE GENOMIC DNA]</scope>
    <source>
        <strain evidence="4 5">K1S02-61</strain>
    </source>
</reference>
<organism evidence="4 5">
    <name type="scientific">Massilia cavernae</name>
    <dbReference type="NCBI Taxonomy" id="2320864"/>
    <lineage>
        <taxon>Bacteria</taxon>
        <taxon>Pseudomonadati</taxon>
        <taxon>Pseudomonadota</taxon>
        <taxon>Betaproteobacteria</taxon>
        <taxon>Burkholderiales</taxon>
        <taxon>Oxalobacteraceae</taxon>
        <taxon>Telluria group</taxon>
        <taxon>Massilia</taxon>
    </lineage>
</organism>
<dbReference type="PANTHER" id="PTHR43877:SF2">
    <property type="entry name" value="AMINOALKYLPHOSPHONATE N-ACETYLTRANSFERASE-RELATED"/>
    <property type="match status" value="1"/>
</dbReference>
<keyword evidence="5" id="KW-1185">Reference proteome</keyword>
<dbReference type="OrthoDB" id="9803233at2"/>
<dbReference type="Pfam" id="PF00583">
    <property type="entry name" value="Acetyltransf_1"/>
    <property type="match status" value="1"/>
</dbReference>
<dbReference type="GO" id="GO:0016747">
    <property type="term" value="F:acyltransferase activity, transferring groups other than amino-acyl groups"/>
    <property type="evidence" value="ECO:0007669"/>
    <property type="project" value="InterPro"/>
</dbReference>
<evidence type="ECO:0000256" key="1">
    <source>
        <dbReference type="ARBA" id="ARBA00022679"/>
    </source>
</evidence>
<dbReference type="PROSITE" id="PS51186">
    <property type="entry name" value="GNAT"/>
    <property type="match status" value="1"/>
</dbReference>